<keyword evidence="1" id="KW-0479">Metal-binding</keyword>
<comment type="caution">
    <text evidence="4">The sequence shown here is derived from an EMBL/GenBank/DDBJ whole genome shotgun (WGS) entry which is preliminary data.</text>
</comment>
<organism evidence="4 5">
    <name type="scientific">Hyaloperonospora brassicae</name>
    <name type="common">Brassica downy mildew</name>
    <name type="synonym">Peronospora brassicae</name>
    <dbReference type="NCBI Taxonomy" id="162125"/>
    <lineage>
        <taxon>Eukaryota</taxon>
        <taxon>Sar</taxon>
        <taxon>Stramenopiles</taxon>
        <taxon>Oomycota</taxon>
        <taxon>Peronosporomycetes</taxon>
        <taxon>Peronosporales</taxon>
        <taxon>Peronosporaceae</taxon>
        <taxon>Hyaloperonospora</taxon>
    </lineage>
</organism>
<dbReference type="PANTHER" id="PTHR22966">
    <property type="entry name" value="2-AMINOETHANETHIOL DIOXYGENASE"/>
    <property type="match status" value="1"/>
</dbReference>
<evidence type="ECO:0008006" key="6">
    <source>
        <dbReference type="Google" id="ProtNLM"/>
    </source>
</evidence>
<dbReference type="PANTHER" id="PTHR22966:SF61">
    <property type="entry name" value="2-AMINOETHANETHIOL DIOXYGENASE"/>
    <property type="match status" value="1"/>
</dbReference>
<evidence type="ECO:0000313" key="4">
    <source>
        <dbReference type="EMBL" id="CAI5734712.1"/>
    </source>
</evidence>
<dbReference type="InterPro" id="IPR014710">
    <property type="entry name" value="RmlC-like_jellyroll"/>
</dbReference>
<evidence type="ECO:0000256" key="3">
    <source>
        <dbReference type="ARBA" id="ARBA00023004"/>
    </source>
</evidence>
<name>A0AAV0UDI9_HYABA</name>
<dbReference type="AlphaFoldDB" id="A0AAV0UDI9"/>
<dbReference type="GO" id="GO:0016702">
    <property type="term" value="F:oxidoreductase activity, acting on single donors with incorporation of molecular oxygen, incorporation of two atoms of oxygen"/>
    <property type="evidence" value="ECO:0007669"/>
    <property type="project" value="InterPro"/>
</dbReference>
<dbReference type="EMBL" id="CANTFL010001244">
    <property type="protein sequence ID" value="CAI5734712.1"/>
    <property type="molecule type" value="Genomic_DNA"/>
</dbReference>
<evidence type="ECO:0000256" key="2">
    <source>
        <dbReference type="ARBA" id="ARBA00023002"/>
    </source>
</evidence>
<accession>A0AAV0UDI9</accession>
<dbReference type="InterPro" id="IPR011051">
    <property type="entry name" value="RmlC_Cupin_sf"/>
</dbReference>
<dbReference type="CDD" id="cd20289">
    <property type="entry name" value="cupin_ADO"/>
    <property type="match status" value="1"/>
</dbReference>
<evidence type="ECO:0000313" key="5">
    <source>
        <dbReference type="Proteomes" id="UP001162031"/>
    </source>
</evidence>
<sequence length="245" mass="27198">MSFLTAVWRVAVGGDKDVAAGQKALGQIHRLLTEAMWKHNGAPRALTLEQIAPIRAICDQLSAANFRLKAPSSELKRSRHVHYQHVYEDDTFSIGIFILPPGVRIPLHDHPGMSVISRVLYGSVHVKAYTLVQRCAEASDRKYVARLCVDQVATAPYTTEVLPDRGNVHEFIGGDDIGCAVLDIITPPYDSNKGRDCTYFRVLDSIVNADNSSSEGRVVLEPYEPIDFDVVPEDYRGPQLQSQVR</sequence>
<dbReference type="Pfam" id="PF07847">
    <property type="entry name" value="PCO_ADO"/>
    <property type="match status" value="1"/>
</dbReference>
<evidence type="ECO:0000256" key="1">
    <source>
        <dbReference type="ARBA" id="ARBA00022723"/>
    </source>
</evidence>
<dbReference type="GO" id="GO:0046872">
    <property type="term" value="F:metal ion binding"/>
    <property type="evidence" value="ECO:0007669"/>
    <property type="project" value="UniProtKB-KW"/>
</dbReference>
<dbReference type="SUPFAM" id="SSF51182">
    <property type="entry name" value="RmlC-like cupins"/>
    <property type="match status" value="1"/>
</dbReference>
<protein>
    <recommendedName>
        <fullName evidence="6">Cysteine dioxygenase</fullName>
    </recommendedName>
</protein>
<dbReference type="Gene3D" id="2.60.120.10">
    <property type="entry name" value="Jelly Rolls"/>
    <property type="match status" value="1"/>
</dbReference>
<reference evidence="4" key="1">
    <citation type="submission" date="2022-12" db="EMBL/GenBank/DDBJ databases">
        <authorList>
            <person name="Webb A."/>
        </authorList>
    </citation>
    <scope>NUCLEOTIDE SEQUENCE</scope>
    <source>
        <strain evidence="4">Hp1</strain>
    </source>
</reference>
<dbReference type="InterPro" id="IPR012864">
    <property type="entry name" value="PCO/ADO"/>
</dbReference>
<keyword evidence="5" id="KW-1185">Reference proteome</keyword>
<keyword evidence="2" id="KW-0560">Oxidoreductase</keyword>
<proteinExistence type="predicted"/>
<gene>
    <name evidence="4" type="ORF">HBR001_LOCUS6248</name>
</gene>
<dbReference type="Proteomes" id="UP001162031">
    <property type="component" value="Unassembled WGS sequence"/>
</dbReference>
<keyword evidence="3" id="KW-0408">Iron</keyword>